<evidence type="ECO:0000313" key="1">
    <source>
        <dbReference type="EMBL" id="MDT0295058.1"/>
    </source>
</evidence>
<gene>
    <name evidence="1" type="ORF">RLT85_10460</name>
</gene>
<reference evidence="2" key="1">
    <citation type="submission" date="2023-07" db="EMBL/GenBank/DDBJ databases">
        <title>Isolating and identifying novel microbial strains from the Mariana Trench.</title>
        <authorList>
            <person name="Fu H."/>
        </authorList>
    </citation>
    <scope>NUCLEOTIDE SEQUENCE [LARGE SCALE GENOMIC DNA]</scope>
    <source>
        <strain evidence="2">T-y2</strain>
    </source>
</reference>
<proteinExistence type="predicted"/>
<accession>A0ABU2KK70</accession>
<keyword evidence="2" id="KW-1185">Reference proteome</keyword>
<name>A0ABU2KK70_9FLAO</name>
<evidence type="ECO:0000313" key="2">
    <source>
        <dbReference type="Proteomes" id="UP001182991"/>
    </source>
</evidence>
<dbReference type="EMBL" id="JAVRBG010000009">
    <property type="protein sequence ID" value="MDT0295058.1"/>
    <property type="molecule type" value="Genomic_DNA"/>
</dbReference>
<sequence>MDTENSKIIESIKKNFKKDNTADFWDDLSLEQKEEIDESSLEIKNGEVTDYELFMEKH</sequence>
<organism evidence="1 2">
    <name type="scientific">Mesonia ostreae</name>
    <dbReference type="NCBI Taxonomy" id="861110"/>
    <lineage>
        <taxon>Bacteria</taxon>
        <taxon>Pseudomonadati</taxon>
        <taxon>Bacteroidota</taxon>
        <taxon>Flavobacteriia</taxon>
        <taxon>Flavobacteriales</taxon>
        <taxon>Flavobacteriaceae</taxon>
        <taxon>Mesonia</taxon>
    </lineage>
</organism>
<comment type="caution">
    <text evidence="1">The sequence shown here is derived from an EMBL/GenBank/DDBJ whole genome shotgun (WGS) entry which is preliminary data.</text>
</comment>
<dbReference type="RefSeq" id="WP_311401986.1">
    <property type="nucleotide sequence ID" value="NZ_JAVRBG010000009.1"/>
</dbReference>
<dbReference type="Proteomes" id="UP001182991">
    <property type="component" value="Unassembled WGS sequence"/>
</dbReference>
<protein>
    <submittedName>
        <fullName evidence="1">Uncharacterized protein</fullName>
    </submittedName>
</protein>